<dbReference type="EMBL" id="JBDKWZ010000021">
    <property type="protein sequence ID" value="MEN7551295.1"/>
    <property type="molecule type" value="Genomic_DNA"/>
</dbReference>
<accession>A0AAW9SFE6</accession>
<sequence>MKNQILISFLVTLLFGACHPKENAQTIQETKTPVTISENPHPLLGTWKMVYGEIREKDSLQVKDMSKSEFIKIINDSHFAFFNQEPGNFYGGGGTYSLNGDQYTETLSYTGAEEVRGHSFPFTIEIKGDSLIQYGRELVEEANMDRHIVEKYIRVK</sequence>
<dbReference type="Proteomes" id="UP001403385">
    <property type="component" value="Unassembled WGS sequence"/>
</dbReference>
<reference evidence="1 2" key="1">
    <citation type="submission" date="2024-04" db="EMBL/GenBank/DDBJ databases">
        <title>Novel genus in family Flammeovirgaceae.</title>
        <authorList>
            <person name="Nguyen T.H."/>
            <person name="Vuong T.Q."/>
            <person name="Le H."/>
            <person name="Kim S.-G."/>
        </authorList>
    </citation>
    <scope>NUCLEOTIDE SEQUENCE [LARGE SCALE GENOMIC DNA]</scope>
    <source>
        <strain evidence="1 2">JCM 23209</strain>
    </source>
</reference>
<name>A0AAW9SFE6_9BACT</name>
<dbReference type="AlphaFoldDB" id="A0AAW9SFE6"/>
<dbReference type="PROSITE" id="PS51257">
    <property type="entry name" value="PROKAR_LIPOPROTEIN"/>
    <property type="match status" value="1"/>
</dbReference>
<evidence type="ECO:0000313" key="2">
    <source>
        <dbReference type="Proteomes" id="UP001403385"/>
    </source>
</evidence>
<gene>
    <name evidence="1" type="ORF">AAG747_25480</name>
</gene>
<organism evidence="1 2">
    <name type="scientific">Rapidithrix thailandica</name>
    <dbReference type="NCBI Taxonomy" id="413964"/>
    <lineage>
        <taxon>Bacteria</taxon>
        <taxon>Pseudomonadati</taxon>
        <taxon>Bacteroidota</taxon>
        <taxon>Cytophagia</taxon>
        <taxon>Cytophagales</taxon>
        <taxon>Flammeovirgaceae</taxon>
        <taxon>Rapidithrix</taxon>
    </lineage>
</organism>
<proteinExistence type="predicted"/>
<dbReference type="RefSeq" id="WP_346824076.1">
    <property type="nucleotide sequence ID" value="NZ_JBDKWZ010000021.1"/>
</dbReference>
<dbReference type="Gene3D" id="2.40.128.490">
    <property type="entry name" value="Uncharacterised protein PF14869, DUF4488"/>
    <property type="match status" value="1"/>
</dbReference>
<evidence type="ECO:0008006" key="3">
    <source>
        <dbReference type="Google" id="ProtNLM"/>
    </source>
</evidence>
<comment type="caution">
    <text evidence="1">The sequence shown here is derived from an EMBL/GenBank/DDBJ whole genome shotgun (WGS) entry which is preliminary data.</text>
</comment>
<keyword evidence="2" id="KW-1185">Reference proteome</keyword>
<evidence type="ECO:0000313" key="1">
    <source>
        <dbReference type="EMBL" id="MEN7551295.1"/>
    </source>
</evidence>
<protein>
    <recommendedName>
        <fullName evidence="3">Lipocalin-like domain-containing protein</fullName>
    </recommendedName>
</protein>